<dbReference type="OrthoDB" id="21154at10239"/>
<sequence>MAQDTEGNDLNSVGIPLTGFIAVQLEGAPTFVEAATGGTEKVELPVGYVKVGLFKDDGGPQDASDKDDDIEFFQDGYKLGGKQTRTVQVTLAEFNDIVRELMAGKKPDVNGMIVVDEDNNNSFPIFTAVKFKNGVTVRRNGMGRIQKIEPDQDTRGEVKGNAVTFEWLFSDEIGGKFREWVFRPAAPKVPASPSGLGK</sequence>
<keyword evidence="2" id="KW-1185">Reference proteome</keyword>
<evidence type="ECO:0000313" key="1">
    <source>
        <dbReference type="EMBL" id="AOT24306.1"/>
    </source>
</evidence>
<dbReference type="EMBL" id="KX620749">
    <property type="protein sequence ID" value="AOT24306.1"/>
    <property type="molecule type" value="Genomic_DNA"/>
</dbReference>
<accession>A0A1D8ETI9</accession>
<dbReference type="RefSeq" id="YP_009596876.1">
    <property type="nucleotide sequence ID" value="NC_041892.1"/>
</dbReference>
<protein>
    <submittedName>
        <fullName evidence="1">Major tail protein</fullName>
    </submittedName>
</protein>
<name>A0A1D8ETI9_9CAUD</name>
<proteinExistence type="predicted"/>
<reference evidence="1 2" key="1">
    <citation type="submission" date="2016-07" db="EMBL/GenBank/DDBJ databases">
        <authorList>
            <person name="Modlin R.L."/>
            <person name="Cheng L.S."/>
            <person name="Marinelli L.J."/>
            <person name="Grosset N."/>
            <person name="Gautier M."/>
            <person name="Fitz-Gibbon S."/>
            <person name="Pellegrini M."/>
            <person name="Bowman C.A."/>
            <person name="Russell D.A."/>
            <person name="Jacobs-Sera D."/>
            <person name="Hatfull G.F."/>
        </authorList>
    </citation>
    <scope>NUCLEOTIDE SEQUENCE [LARGE SCALE GENOMIC DNA]</scope>
</reference>
<organism evidence="1 2">
    <name type="scientific">Propionibacterium phage B3</name>
    <dbReference type="NCBI Taxonomy" id="1897533"/>
    <lineage>
        <taxon>Viruses</taxon>
        <taxon>Duplodnaviria</taxon>
        <taxon>Heunggongvirae</taxon>
        <taxon>Uroviricota</taxon>
        <taxon>Caudoviricetes</taxon>
        <taxon>Anatolevirus</taxon>
        <taxon>Anatolevirus B3</taxon>
    </lineage>
</organism>
<gene>
    <name evidence="1" type="primary">12</name>
    <name evidence="1" type="ORF">B3_12</name>
</gene>
<dbReference type="Proteomes" id="UP000223820">
    <property type="component" value="Segment"/>
</dbReference>
<dbReference type="GeneID" id="40072477"/>
<evidence type="ECO:0000313" key="2">
    <source>
        <dbReference type="Proteomes" id="UP000223820"/>
    </source>
</evidence>
<dbReference type="KEGG" id="vg:40072477"/>